<evidence type="ECO:0000256" key="8">
    <source>
        <dbReference type="ARBA" id="ARBA00023170"/>
    </source>
</evidence>
<evidence type="ECO:0000256" key="7">
    <source>
        <dbReference type="ARBA" id="ARBA00023157"/>
    </source>
</evidence>
<evidence type="ECO:0000259" key="13">
    <source>
        <dbReference type="PROSITE" id="PS50835"/>
    </source>
</evidence>
<dbReference type="GO" id="GO:0042130">
    <property type="term" value="P:negative regulation of T cell proliferation"/>
    <property type="evidence" value="ECO:0007669"/>
    <property type="project" value="TreeGrafter"/>
</dbReference>
<evidence type="ECO:0000313" key="14">
    <source>
        <dbReference type="Proteomes" id="UP000515145"/>
    </source>
</evidence>
<name>A0A6P7J8U4_9TELE</name>
<dbReference type="AlphaFoldDB" id="A0A6P7J8U4"/>
<evidence type="ECO:0000256" key="3">
    <source>
        <dbReference type="ARBA" id="ARBA00022692"/>
    </source>
</evidence>
<dbReference type="InterPro" id="IPR013783">
    <property type="entry name" value="Ig-like_fold"/>
</dbReference>
<dbReference type="PROSITE" id="PS50835">
    <property type="entry name" value="IG_LIKE"/>
    <property type="match status" value="2"/>
</dbReference>
<dbReference type="GO" id="GO:0009897">
    <property type="term" value="C:external side of plasma membrane"/>
    <property type="evidence" value="ECO:0007669"/>
    <property type="project" value="TreeGrafter"/>
</dbReference>
<feature type="chain" id="PRO_5027858656" evidence="12">
    <location>
        <begin position="19"/>
        <end position="346"/>
    </location>
</feature>
<dbReference type="GO" id="GO:0042102">
    <property type="term" value="P:positive regulation of T cell proliferation"/>
    <property type="evidence" value="ECO:0007669"/>
    <property type="project" value="TreeGrafter"/>
</dbReference>
<keyword evidence="8" id="KW-0675">Receptor</keyword>
<keyword evidence="6 11" id="KW-0472">Membrane</keyword>
<keyword evidence="2" id="KW-1003">Cell membrane</keyword>
<feature type="signal peptide" evidence="12">
    <location>
        <begin position="1"/>
        <end position="18"/>
    </location>
</feature>
<feature type="domain" description="Ig-like" evidence="13">
    <location>
        <begin position="138"/>
        <end position="223"/>
    </location>
</feature>
<evidence type="ECO:0000256" key="6">
    <source>
        <dbReference type="ARBA" id="ARBA00023136"/>
    </source>
</evidence>
<keyword evidence="14" id="KW-1185">Reference proteome</keyword>
<keyword evidence="10" id="KW-0393">Immunoglobulin domain</keyword>
<dbReference type="InterPro" id="IPR003599">
    <property type="entry name" value="Ig_sub"/>
</dbReference>
<dbReference type="GO" id="GO:0071222">
    <property type="term" value="P:cellular response to lipopolysaccharide"/>
    <property type="evidence" value="ECO:0007669"/>
    <property type="project" value="TreeGrafter"/>
</dbReference>
<evidence type="ECO:0000256" key="11">
    <source>
        <dbReference type="SAM" id="Phobius"/>
    </source>
</evidence>
<evidence type="ECO:0000256" key="1">
    <source>
        <dbReference type="ARBA" id="ARBA00004251"/>
    </source>
</evidence>
<dbReference type="Gene3D" id="2.60.40.10">
    <property type="entry name" value="Immunoglobulins"/>
    <property type="match status" value="2"/>
</dbReference>
<evidence type="ECO:0000256" key="2">
    <source>
        <dbReference type="ARBA" id="ARBA00022475"/>
    </source>
</evidence>
<dbReference type="Proteomes" id="UP000515145">
    <property type="component" value="Chromosome 12"/>
</dbReference>
<evidence type="ECO:0000256" key="12">
    <source>
        <dbReference type="SAM" id="SignalP"/>
    </source>
</evidence>
<evidence type="ECO:0000256" key="5">
    <source>
        <dbReference type="ARBA" id="ARBA00022989"/>
    </source>
</evidence>
<gene>
    <name evidence="15" type="primary">LOC114443336</name>
</gene>
<dbReference type="InterPro" id="IPR051713">
    <property type="entry name" value="T-cell_Activation_Regulation"/>
</dbReference>
<dbReference type="SUPFAM" id="SSF48726">
    <property type="entry name" value="Immunoglobulin"/>
    <property type="match status" value="2"/>
</dbReference>
<keyword evidence="5 11" id="KW-1133">Transmembrane helix</keyword>
<keyword evidence="3 11" id="KW-0812">Transmembrane</keyword>
<keyword evidence="4 12" id="KW-0732">Signal</keyword>
<evidence type="ECO:0000256" key="9">
    <source>
        <dbReference type="ARBA" id="ARBA00023180"/>
    </source>
</evidence>
<dbReference type="OrthoDB" id="8680608at2759"/>
<dbReference type="InParanoid" id="A0A6P7J8U4"/>
<evidence type="ECO:0000256" key="10">
    <source>
        <dbReference type="ARBA" id="ARBA00023319"/>
    </source>
</evidence>
<reference evidence="15" key="1">
    <citation type="submission" date="2025-08" db="UniProtKB">
        <authorList>
            <consortium name="RefSeq"/>
        </authorList>
    </citation>
    <scope>IDENTIFICATION</scope>
</reference>
<accession>A0A6P7J8U4</accession>
<dbReference type="GO" id="GO:0006955">
    <property type="term" value="P:immune response"/>
    <property type="evidence" value="ECO:0007669"/>
    <property type="project" value="TreeGrafter"/>
</dbReference>
<organism evidence="14 15">
    <name type="scientific">Parambassis ranga</name>
    <name type="common">Indian glassy fish</name>
    <dbReference type="NCBI Taxonomy" id="210632"/>
    <lineage>
        <taxon>Eukaryota</taxon>
        <taxon>Metazoa</taxon>
        <taxon>Chordata</taxon>
        <taxon>Craniata</taxon>
        <taxon>Vertebrata</taxon>
        <taxon>Euteleostomi</taxon>
        <taxon>Actinopterygii</taxon>
        <taxon>Neopterygii</taxon>
        <taxon>Teleostei</taxon>
        <taxon>Neoteleostei</taxon>
        <taxon>Acanthomorphata</taxon>
        <taxon>Ovalentaria</taxon>
        <taxon>Ambassidae</taxon>
        <taxon>Parambassis</taxon>
    </lineage>
</organism>
<dbReference type="InterPro" id="IPR007110">
    <property type="entry name" value="Ig-like_dom"/>
</dbReference>
<evidence type="ECO:0000256" key="4">
    <source>
        <dbReference type="ARBA" id="ARBA00022729"/>
    </source>
</evidence>
<dbReference type="Pfam" id="PF13927">
    <property type="entry name" value="Ig_3"/>
    <property type="match status" value="1"/>
</dbReference>
<sequence length="346" mass="38748">MDWTIVIVLYVIFQPSLSVLFTVEAERTMYKSEFRGDVVMGCRFNPRVLPTRSDLKVTWLWINGTSAQEVIRIDNGIEHSASQKYNGRVKVLKDELGNGWAKLQMSQLRIDDSGSYQCLVHTGEGTDYKTIALSVEAPYKTVTKHIEKAAEGDTVLITCHAEGYPKSSVVWQDGHMKTHNCSTTIIETQERLFNISSQIRVSSAAKNNYTCTFTNDGFSATFHFPDDILVPQTKNDALITVLCIGVMLIAVGVGVFTYRQRKGSSTRSTRNLLVDDQERALSAAACPQRDREKHETEIAVSNEGHMEETLKACHSESPAAQKQDAHVVSSVWRRWCTSFNTTRASL</sequence>
<dbReference type="PANTHER" id="PTHR25466:SF3">
    <property type="entry name" value="PROGRAMMED CELL DEATH 1 LIGAND 1"/>
    <property type="match status" value="1"/>
</dbReference>
<feature type="domain" description="Ig-like" evidence="13">
    <location>
        <begin position="15"/>
        <end position="134"/>
    </location>
</feature>
<dbReference type="PANTHER" id="PTHR25466">
    <property type="entry name" value="T-LYMPHOCYTE ACTIVATION ANTIGEN"/>
    <property type="match status" value="1"/>
</dbReference>
<dbReference type="GO" id="GO:0007166">
    <property type="term" value="P:cell surface receptor signaling pathway"/>
    <property type="evidence" value="ECO:0007669"/>
    <property type="project" value="TreeGrafter"/>
</dbReference>
<comment type="subcellular location">
    <subcellularLocation>
        <location evidence="1">Cell membrane</location>
        <topology evidence="1">Single-pass type I membrane protein</topology>
    </subcellularLocation>
</comment>
<dbReference type="GeneID" id="114443336"/>
<proteinExistence type="predicted"/>
<protein>
    <submittedName>
        <fullName evidence="15">Programmed cell death 1 ligand 1-like</fullName>
    </submittedName>
</protein>
<feature type="transmembrane region" description="Helical" evidence="11">
    <location>
        <begin position="237"/>
        <end position="258"/>
    </location>
</feature>
<dbReference type="SMART" id="SM00409">
    <property type="entry name" value="IG"/>
    <property type="match status" value="2"/>
</dbReference>
<keyword evidence="9" id="KW-0325">Glycoprotein</keyword>
<keyword evidence="7" id="KW-1015">Disulfide bond</keyword>
<dbReference type="InterPro" id="IPR036179">
    <property type="entry name" value="Ig-like_dom_sf"/>
</dbReference>
<dbReference type="RefSeq" id="XP_028273073.1">
    <property type="nucleotide sequence ID" value="XM_028417272.1"/>
</dbReference>
<dbReference type="GO" id="GO:0031295">
    <property type="term" value="P:T cell costimulation"/>
    <property type="evidence" value="ECO:0007669"/>
    <property type="project" value="TreeGrafter"/>
</dbReference>
<evidence type="ECO:0000313" key="15">
    <source>
        <dbReference type="RefSeq" id="XP_028273073.1"/>
    </source>
</evidence>